<gene>
    <name evidence="2" type="ORF">DS745_23805</name>
</gene>
<dbReference type="Pfam" id="PF00269">
    <property type="entry name" value="SASP"/>
    <property type="match status" value="1"/>
</dbReference>
<dbReference type="InterPro" id="IPR001448">
    <property type="entry name" value="SASP_alpha/beta-type"/>
</dbReference>
<dbReference type="InterPro" id="IPR050847">
    <property type="entry name" value="SASP_DNA-binding"/>
</dbReference>
<dbReference type="PANTHER" id="PTHR36107">
    <property type="entry name" value="SMALL, ACID-SOLUBLE SPORE PROTEIN A"/>
    <property type="match status" value="1"/>
</dbReference>
<sequence length="92" mass="10017">MAKRRRKLLVPEAAQGVTQLKGEVMAKKGYAVDPNSPDDVKFEVARELNVPLKKGYNGTLTSKEAGHVGGQIGGSMVKEMIQMAKNNFKNSK</sequence>
<comment type="caution">
    <text evidence="2">The sequence shown here is derived from an EMBL/GenBank/DDBJ whole genome shotgun (WGS) entry which is preliminary data.</text>
</comment>
<evidence type="ECO:0000313" key="2">
    <source>
        <dbReference type="EMBL" id="RXI96724.1"/>
    </source>
</evidence>
<dbReference type="EMBL" id="QOUX01000047">
    <property type="protein sequence ID" value="RXI96724.1"/>
    <property type="molecule type" value="Genomic_DNA"/>
</dbReference>
<proteinExistence type="predicted"/>
<dbReference type="Gene3D" id="6.10.10.80">
    <property type="entry name" value="Small, acid-soluble spore protein, alpha/beta type-like"/>
    <property type="match status" value="1"/>
</dbReference>
<dbReference type="OrthoDB" id="1683773at2"/>
<keyword evidence="3" id="KW-1185">Reference proteome</keyword>
<organism evidence="2 3">
    <name type="scientific">Anaerobacillus alkaliphilus</name>
    <dbReference type="NCBI Taxonomy" id="1548597"/>
    <lineage>
        <taxon>Bacteria</taxon>
        <taxon>Bacillati</taxon>
        <taxon>Bacillota</taxon>
        <taxon>Bacilli</taxon>
        <taxon>Bacillales</taxon>
        <taxon>Bacillaceae</taxon>
        <taxon>Anaerobacillus</taxon>
    </lineage>
</organism>
<accession>A0A4Q0VNQ0</accession>
<protein>
    <submittedName>
        <fullName evidence="2">Small acid-soluble spore protein</fullName>
    </submittedName>
</protein>
<evidence type="ECO:0000256" key="1">
    <source>
        <dbReference type="ARBA" id="ARBA00003863"/>
    </source>
</evidence>
<dbReference type="PANTHER" id="PTHR36107:SF1">
    <property type="entry name" value="SMALL, ACID-SOLUBLE SPORE PROTEIN A"/>
    <property type="match status" value="1"/>
</dbReference>
<dbReference type="RefSeq" id="WP_129080692.1">
    <property type="nucleotide sequence ID" value="NZ_QOUX01000047.1"/>
</dbReference>
<dbReference type="GO" id="GO:0003690">
    <property type="term" value="F:double-stranded DNA binding"/>
    <property type="evidence" value="ECO:0007669"/>
    <property type="project" value="InterPro"/>
</dbReference>
<name>A0A4Q0VNQ0_9BACI</name>
<dbReference type="GO" id="GO:0006265">
    <property type="term" value="P:DNA topological change"/>
    <property type="evidence" value="ECO:0007669"/>
    <property type="project" value="InterPro"/>
</dbReference>
<comment type="function">
    <text evidence="1">SASP are bound to spore DNA. They are double-stranded DNA-binding proteins that cause DNA to change to an a-like conformation. They protect the DNA backbone from chemical and enzymatic cleavage and are thus involved in dormant spore's high resistance to UV light.</text>
</comment>
<dbReference type="AlphaFoldDB" id="A0A4Q0VNQ0"/>
<dbReference type="Proteomes" id="UP000290649">
    <property type="component" value="Unassembled WGS sequence"/>
</dbReference>
<reference evidence="2 3" key="1">
    <citation type="journal article" date="2019" name="Int. J. Syst. Evol. Microbiol.">
        <title>Anaerobacillus alkaliphilus sp. nov., a novel alkaliphilic and moderately halophilic bacterium.</title>
        <authorList>
            <person name="Borsodi A.K."/>
            <person name="Aszalos J.M."/>
            <person name="Bihari P."/>
            <person name="Nagy I."/>
            <person name="Schumann P."/>
            <person name="Sproer C."/>
            <person name="Kovacs A.L."/>
            <person name="Boka K."/>
            <person name="Dobosy P."/>
            <person name="Ovari M."/>
            <person name="Szili-Kovacs T."/>
            <person name="Toth E."/>
        </authorList>
    </citation>
    <scope>NUCLEOTIDE SEQUENCE [LARGE SCALE GENOMIC DNA]</scope>
    <source>
        <strain evidence="2 3">B16-10</strain>
    </source>
</reference>
<dbReference type="InterPro" id="IPR038300">
    <property type="entry name" value="SASP_sf_alpha/beta"/>
</dbReference>
<evidence type="ECO:0000313" key="3">
    <source>
        <dbReference type="Proteomes" id="UP000290649"/>
    </source>
</evidence>